<accession>A0A3B0WV63</accession>
<organism evidence="2">
    <name type="scientific">hydrothermal vent metagenome</name>
    <dbReference type="NCBI Taxonomy" id="652676"/>
    <lineage>
        <taxon>unclassified sequences</taxon>
        <taxon>metagenomes</taxon>
        <taxon>ecological metagenomes</taxon>
    </lineage>
</organism>
<sequence>MKKVLFCTGLFAMFGSSLVFSMSETLKSETLEIPQETANGIAFPVNYQSWDTVAVSYREDNQTLRAIIGNPQAIKAIENGQINPWPNGAVLGKLVWKARQDEHWKAAKVPAKFIHAEFMFKDSERWADTKGWGWARWVGLDQVPFGKDAESAHRACINCHTPVAGQDWVFTRPAMMPKRIQ</sequence>
<evidence type="ECO:0000259" key="1">
    <source>
        <dbReference type="Pfam" id="PF16694"/>
    </source>
</evidence>
<dbReference type="Pfam" id="PF16694">
    <property type="entry name" value="Cytochrome_P460"/>
    <property type="match status" value="1"/>
</dbReference>
<dbReference type="Gene3D" id="3.50.70.20">
    <property type="entry name" value="Cytochrome P460"/>
    <property type="match status" value="1"/>
</dbReference>
<dbReference type="InterPro" id="IPR038142">
    <property type="entry name" value="Cytochrome_P460_sp"/>
</dbReference>
<proteinExistence type="predicted"/>
<reference evidence="2" key="1">
    <citation type="submission" date="2018-06" db="EMBL/GenBank/DDBJ databases">
        <authorList>
            <person name="Zhirakovskaya E."/>
        </authorList>
    </citation>
    <scope>NUCLEOTIDE SEQUENCE</scope>
</reference>
<gene>
    <name evidence="2" type="ORF">MNBD_GAMMA03-1321</name>
</gene>
<name>A0A3B0WV63_9ZZZZ</name>
<evidence type="ECO:0000313" key="2">
    <source>
        <dbReference type="EMBL" id="VAW47564.1"/>
    </source>
</evidence>
<dbReference type="InterPro" id="IPR032033">
    <property type="entry name" value="Cytochrome_P460"/>
</dbReference>
<dbReference type="CDD" id="cd20753">
    <property type="entry name" value="cyt_P460_Mc-like"/>
    <property type="match status" value="1"/>
</dbReference>
<dbReference type="EMBL" id="UOFC01000156">
    <property type="protein sequence ID" value="VAW47564.1"/>
    <property type="molecule type" value="Genomic_DNA"/>
</dbReference>
<protein>
    <recommendedName>
        <fullName evidence="1">Cytochrome P460 domain-containing protein</fullName>
    </recommendedName>
</protein>
<dbReference type="AlphaFoldDB" id="A0A3B0WV63"/>
<feature type="domain" description="Cytochrome P460" evidence="1">
    <location>
        <begin position="44"/>
        <end position="171"/>
    </location>
</feature>